<dbReference type="InterPro" id="IPR036249">
    <property type="entry name" value="Thioredoxin-like_sf"/>
</dbReference>
<dbReference type="Proteomes" id="UP000183376">
    <property type="component" value="Chromosome I"/>
</dbReference>
<protein>
    <submittedName>
        <fullName evidence="5">Putative thioredoxin</fullName>
    </submittedName>
</protein>
<comment type="similarity">
    <text evidence="1">Belongs to the thioredoxin family.</text>
</comment>
<dbReference type="GO" id="GO:0015035">
    <property type="term" value="F:protein-disulfide reductase activity"/>
    <property type="evidence" value="ECO:0007669"/>
    <property type="project" value="TreeGrafter"/>
</dbReference>
<dbReference type="Gene3D" id="1.25.40.10">
    <property type="entry name" value="Tetratricopeptide repeat domain"/>
    <property type="match status" value="1"/>
</dbReference>
<dbReference type="OrthoDB" id="5181746at2"/>
<keyword evidence="6" id="KW-1185">Reference proteome</keyword>
<evidence type="ECO:0000259" key="4">
    <source>
        <dbReference type="PROSITE" id="PS51352"/>
    </source>
</evidence>
<name>A0A1G9XMY8_ALLAB</name>
<dbReference type="InterPro" id="IPR011990">
    <property type="entry name" value="TPR-like_helical_dom_sf"/>
</dbReference>
<sequence length="329" mass="35012">MEDVTRPDRRQNAALSAALAGAVDLSAVKARAEATARQQSRPAAAPAASGSAPATSGEWVVEVSEATFQQDVLERSLQVPVVVDLRASWSEESQQLSPILQRLSAESNGTWILATVDIDANPRIAQAFGVQSVPMTVAIAGGQVLDGVPGLQPEAQLRQWIASLVQALRDRLPGIKAAEERAAAGGAAEAEQPEDPRFTAAEEAFERGDYAAAEAAYEQILAAEPGNEDAKAALAQVRFTARAERTDSGAIEKADASPDDIDAQLAAADAEIAAQLVDQAFARLVATVRRTADEDRNRVRQHLVDLFELFPADDQRVMLARRNLASALF</sequence>
<evidence type="ECO:0000256" key="1">
    <source>
        <dbReference type="ARBA" id="ARBA00008987"/>
    </source>
</evidence>
<dbReference type="EMBL" id="LT629701">
    <property type="protein sequence ID" value="SDM98128.1"/>
    <property type="molecule type" value="Genomic_DNA"/>
</dbReference>
<dbReference type="PANTHER" id="PTHR45663">
    <property type="entry name" value="GEO12009P1"/>
    <property type="match status" value="1"/>
</dbReference>
<reference evidence="5 6" key="1">
    <citation type="submission" date="2016-10" db="EMBL/GenBank/DDBJ databases">
        <authorList>
            <person name="de Groot N.N."/>
        </authorList>
    </citation>
    <scope>NUCLEOTIDE SEQUENCE [LARGE SCALE GENOMIC DNA]</scope>
    <source>
        <strain evidence="5 6">DSM 44149</strain>
    </source>
</reference>
<dbReference type="GO" id="GO:0006950">
    <property type="term" value="P:response to stress"/>
    <property type="evidence" value="ECO:0007669"/>
    <property type="project" value="UniProtKB-ARBA"/>
</dbReference>
<gene>
    <name evidence="5" type="ORF">SAMN04489726_4306</name>
</gene>
<dbReference type="RefSeq" id="WP_052407183.1">
    <property type="nucleotide sequence ID" value="NZ_JOEF01000005.1"/>
</dbReference>
<evidence type="ECO:0000313" key="5">
    <source>
        <dbReference type="EMBL" id="SDM98128.1"/>
    </source>
</evidence>
<dbReference type="PROSITE" id="PS51352">
    <property type="entry name" value="THIOREDOXIN_2"/>
    <property type="match status" value="1"/>
</dbReference>
<proteinExistence type="inferred from homology"/>
<dbReference type="Pfam" id="PF00085">
    <property type="entry name" value="Thioredoxin"/>
    <property type="match status" value="1"/>
</dbReference>
<evidence type="ECO:0000256" key="2">
    <source>
        <dbReference type="ARBA" id="ARBA00023284"/>
    </source>
</evidence>
<dbReference type="SUPFAM" id="SSF52833">
    <property type="entry name" value="Thioredoxin-like"/>
    <property type="match status" value="1"/>
</dbReference>
<dbReference type="Pfam" id="PF14561">
    <property type="entry name" value="TPR_20"/>
    <property type="match status" value="1"/>
</dbReference>
<dbReference type="eggNOG" id="COG3118">
    <property type="taxonomic scope" value="Bacteria"/>
</dbReference>
<dbReference type="Pfam" id="PF14559">
    <property type="entry name" value="TPR_19"/>
    <property type="match status" value="1"/>
</dbReference>
<dbReference type="CDD" id="cd02956">
    <property type="entry name" value="ybbN"/>
    <property type="match status" value="1"/>
</dbReference>
<dbReference type="GO" id="GO:0005737">
    <property type="term" value="C:cytoplasm"/>
    <property type="evidence" value="ECO:0007669"/>
    <property type="project" value="TreeGrafter"/>
</dbReference>
<dbReference type="PANTHER" id="PTHR45663:SF11">
    <property type="entry name" value="GEO12009P1"/>
    <property type="match status" value="1"/>
</dbReference>
<keyword evidence="2" id="KW-0676">Redox-active center</keyword>
<feature type="compositionally biased region" description="Low complexity" evidence="3">
    <location>
        <begin position="35"/>
        <end position="53"/>
    </location>
</feature>
<feature type="domain" description="Thioredoxin" evidence="4">
    <location>
        <begin position="41"/>
        <end position="166"/>
    </location>
</feature>
<dbReference type="STRING" id="211114.SAMN04489726_4306"/>
<evidence type="ECO:0000313" key="6">
    <source>
        <dbReference type="Proteomes" id="UP000183376"/>
    </source>
</evidence>
<feature type="region of interest" description="Disordered" evidence="3">
    <location>
        <begin position="31"/>
        <end position="53"/>
    </location>
</feature>
<dbReference type="InterPro" id="IPR013766">
    <property type="entry name" value="Thioredoxin_domain"/>
</dbReference>
<dbReference type="AlphaFoldDB" id="A0A1G9XMY8"/>
<dbReference type="Gene3D" id="3.40.30.10">
    <property type="entry name" value="Glutaredoxin"/>
    <property type="match status" value="1"/>
</dbReference>
<accession>A0A1G9XMY8</accession>
<evidence type="ECO:0000256" key="3">
    <source>
        <dbReference type="SAM" id="MobiDB-lite"/>
    </source>
</evidence>
<organism evidence="5 6">
    <name type="scientific">Allokutzneria albata</name>
    <name type="common">Kibdelosporangium albatum</name>
    <dbReference type="NCBI Taxonomy" id="211114"/>
    <lineage>
        <taxon>Bacteria</taxon>
        <taxon>Bacillati</taxon>
        <taxon>Actinomycetota</taxon>
        <taxon>Actinomycetes</taxon>
        <taxon>Pseudonocardiales</taxon>
        <taxon>Pseudonocardiaceae</taxon>
        <taxon>Allokutzneria</taxon>
    </lineage>
</organism>